<evidence type="ECO:0000256" key="2">
    <source>
        <dbReference type="ARBA" id="ARBA00022475"/>
    </source>
</evidence>
<protein>
    <submittedName>
        <fullName evidence="8">Putative copper resistance protein D</fullName>
    </submittedName>
</protein>
<feature type="transmembrane region" description="Helical" evidence="6">
    <location>
        <begin position="209"/>
        <end position="229"/>
    </location>
</feature>
<keyword evidence="5 6" id="KW-0472">Membrane</keyword>
<evidence type="ECO:0000313" key="8">
    <source>
        <dbReference type="EMBL" id="PSL50992.1"/>
    </source>
</evidence>
<dbReference type="Proteomes" id="UP000242310">
    <property type="component" value="Unassembled WGS sequence"/>
</dbReference>
<evidence type="ECO:0000256" key="3">
    <source>
        <dbReference type="ARBA" id="ARBA00022692"/>
    </source>
</evidence>
<keyword evidence="3 6" id="KW-0812">Transmembrane</keyword>
<comment type="caution">
    <text evidence="8">The sequence shown here is derived from an EMBL/GenBank/DDBJ whole genome shotgun (WGS) entry which is preliminary data.</text>
</comment>
<evidence type="ECO:0000259" key="7">
    <source>
        <dbReference type="Pfam" id="PF05425"/>
    </source>
</evidence>
<evidence type="ECO:0000256" key="5">
    <source>
        <dbReference type="ARBA" id="ARBA00023136"/>
    </source>
</evidence>
<dbReference type="RefSeq" id="WP_106587704.1">
    <property type="nucleotide sequence ID" value="NZ_PYAV01000002.1"/>
</dbReference>
<dbReference type="InterPro" id="IPR032694">
    <property type="entry name" value="CopC/D"/>
</dbReference>
<feature type="transmembrane region" description="Helical" evidence="6">
    <location>
        <begin position="85"/>
        <end position="103"/>
    </location>
</feature>
<evidence type="ECO:0000256" key="1">
    <source>
        <dbReference type="ARBA" id="ARBA00004651"/>
    </source>
</evidence>
<name>A0A2P8HXN8_9BACI</name>
<dbReference type="PANTHER" id="PTHR34820">
    <property type="entry name" value="INNER MEMBRANE PROTEIN YEBZ"/>
    <property type="match status" value="1"/>
</dbReference>
<dbReference type="PANTHER" id="PTHR34820:SF4">
    <property type="entry name" value="INNER MEMBRANE PROTEIN YEBZ"/>
    <property type="match status" value="1"/>
</dbReference>
<feature type="transmembrane region" description="Helical" evidence="6">
    <location>
        <begin position="110"/>
        <end position="130"/>
    </location>
</feature>
<feature type="transmembrane region" description="Helical" evidence="6">
    <location>
        <begin position="6"/>
        <end position="25"/>
    </location>
</feature>
<dbReference type="GO" id="GO:0006825">
    <property type="term" value="P:copper ion transport"/>
    <property type="evidence" value="ECO:0007669"/>
    <property type="project" value="InterPro"/>
</dbReference>
<dbReference type="AlphaFoldDB" id="A0A2P8HXN8"/>
<feature type="transmembrane region" description="Helical" evidence="6">
    <location>
        <begin position="336"/>
        <end position="360"/>
    </location>
</feature>
<evidence type="ECO:0000256" key="4">
    <source>
        <dbReference type="ARBA" id="ARBA00022989"/>
    </source>
</evidence>
<feature type="transmembrane region" description="Helical" evidence="6">
    <location>
        <begin position="310"/>
        <end position="330"/>
    </location>
</feature>
<sequence>MAVIDAFLFIALALIVGIVILRHVPPKARPDLSIPRWFIPLLFVCVTALAAVPYLQQVLSIVNMFNAPVVSTAFTVLIDYRSGQGLLAVFAGMILYLISRLLLRSWCLGILQTIALVFVIFGVAWMSHAASLDRFGGFIADALHLSGASVWAGVVFVGAFFFSGEKGWRAFALWFHYVALGAVLSLLVTGLILMQYIVPEYQNSWLLPYGQLLLIKHLLFLPLIFYGFFHGFLLKQKWKKDPGFVPRRSFQLEAVLLFVVFFVTGIMAEQTPPHEVVQTIQFEAPALFATMWIGDAILPGSYVAWEVTMLAVLFIVACFGVSLLMFWSLYQSRLKIAPLLFSAMIVISGYGAVITGASTVEGSGAEEMFSTVSEAVKKPFPKTTEVELLQVKPYGENYKAAIYTLDGESLIAELFLETEEAYMRLPDARLTIGGTPVEHSDTKIRTFLIEDGVWQQTGANYTYITLGYIQEPENTAEVHVFYEDERHEVEMKNNSFFTYATSENRWNENHPFEFYNAQGEEIGGYMRTMMEEGAFCH</sequence>
<feature type="domain" description="Copper resistance protein D" evidence="7">
    <location>
        <begin position="172"/>
        <end position="266"/>
    </location>
</feature>
<feature type="transmembrane region" description="Helical" evidence="6">
    <location>
        <begin position="37"/>
        <end position="55"/>
    </location>
</feature>
<dbReference type="GO" id="GO:0005886">
    <property type="term" value="C:plasma membrane"/>
    <property type="evidence" value="ECO:0007669"/>
    <property type="project" value="UniProtKB-SubCell"/>
</dbReference>
<feature type="transmembrane region" description="Helical" evidence="6">
    <location>
        <begin position="142"/>
        <end position="162"/>
    </location>
</feature>
<feature type="transmembrane region" description="Helical" evidence="6">
    <location>
        <begin position="250"/>
        <end position="268"/>
    </location>
</feature>
<accession>A0A2P8HXN8</accession>
<evidence type="ECO:0000256" key="6">
    <source>
        <dbReference type="SAM" id="Phobius"/>
    </source>
</evidence>
<proteinExistence type="predicted"/>
<keyword evidence="9" id="KW-1185">Reference proteome</keyword>
<comment type="subcellular location">
    <subcellularLocation>
        <location evidence="1">Cell membrane</location>
        <topology evidence="1">Multi-pass membrane protein</topology>
    </subcellularLocation>
</comment>
<feature type="transmembrane region" description="Helical" evidence="6">
    <location>
        <begin position="174"/>
        <end position="197"/>
    </location>
</feature>
<organism evidence="8 9">
    <name type="scientific">Salsuginibacillus halophilus</name>
    <dbReference type="NCBI Taxonomy" id="517424"/>
    <lineage>
        <taxon>Bacteria</taxon>
        <taxon>Bacillati</taxon>
        <taxon>Bacillota</taxon>
        <taxon>Bacilli</taxon>
        <taxon>Bacillales</taxon>
        <taxon>Bacillaceae</taxon>
        <taxon>Salsuginibacillus</taxon>
    </lineage>
</organism>
<dbReference type="Pfam" id="PF05425">
    <property type="entry name" value="CopD"/>
    <property type="match status" value="1"/>
</dbReference>
<dbReference type="OrthoDB" id="2387346at2"/>
<evidence type="ECO:0000313" key="9">
    <source>
        <dbReference type="Proteomes" id="UP000242310"/>
    </source>
</evidence>
<dbReference type="InterPro" id="IPR008457">
    <property type="entry name" value="Cu-R_CopD_dom"/>
</dbReference>
<reference evidence="8 9" key="1">
    <citation type="submission" date="2018-03" db="EMBL/GenBank/DDBJ databases">
        <title>Genomic Encyclopedia of Type Strains, Phase III (KMG-III): the genomes of soil and plant-associated and newly described type strains.</title>
        <authorList>
            <person name="Whitman W."/>
        </authorList>
    </citation>
    <scope>NUCLEOTIDE SEQUENCE [LARGE SCALE GENOMIC DNA]</scope>
    <source>
        <strain evidence="8 9">CGMCC 1.07653</strain>
    </source>
</reference>
<gene>
    <name evidence="8" type="ORF">B0H94_102269</name>
</gene>
<keyword evidence="2" id="KW-1003">Cell membrane</keyword>
<dbReference type="EMBL" id="PYAV01000002">
    <property type="protein sequence ID" value="PSL50992.1"/>
    <property type="molecule type" value="Genomic_DNA"/>
</dbReference>
<keyword evidence="4 6" id="KW-1133">Transmembrane helix</keyword>